<evidence type="ECO:0000256" key="1">
    <source>
        <dbReference type="SAM" id="Phobius"/>
    </source>
</evidence>
<dbReference type="EMBL" id="CP000724">
    <property type="protein sequence ID" value="ABR46870.1"/>
    <property type="molecule type" value="Genomic_DNA"/>
</dbReference>
<dbReference type="HOGENOM" id="CLU_2784723_0_0_9"/>
<sequence>MLGDNEYKMKDGMISMLNTIRENSQLNRYYFNFYWGFYFFSASYFAWKNNREQYFFLRNKISQQWIPV</sequence>
<gene>
    <name evidence="2" type="ordered locus">Amet_0645</name>
</gene>
<evidence type="ECO:0000313" key="2">
    <source>
        <dbReference type="EMBL" id="ABR46870.1"/>
    </source>
</evidence>
<name>A6TL02_ALKMQ</name>
<dbReference type="STRING" id="293826.Amet_0645"/>
<dbReference type="KEGG" id="amt:Amet_0645"/>
<organism evidence="2 3">
    <name type="scientific">Alkaliphilus metalliredigens (strain QYMF)</name>
    <dbReference type="NCBI Taxonomy" id="293826"/>
    <lineage>
        <taxon>Bacteria</taxon>
        <taxon>Bacillati</taxon>
        <taxon>Bacillota</taxon>
        <taxon>Clostridia</taxon>
        <taxon>Peptostreptococcales</taxon>
        <taxon>Natronincolaceae</taxon>
        <taxon>Alkaliphilus</taxon>
    </lineage>
</organism>
<evidence type="ECO:0000313" key="3">
    <source>
        <dbReference type="Proteomes" id="UP000001572"/>
    </source>
</evidence>
<dbReference type="Proteomes" id="UP000001572">
    <property type="component" value="Chromosome"/>
</dbReference>
<keyword evidence="1" id="KW-0472">Membrane</keyword>
<keyword evidence="1" id="KW-0812">Transmembrane</keyword>
<dbReference type="AlphaFoldDB" id="A6TL02"/>
<keyword evidence="3" id="KW-1185">Reference proteome</keyword>
<keyword evidence="1" id="KW-1133">Transmembrane helix</keyword>
<accession>A6TL02</accession>
<reference evidence="3" key="1">
    <citation type="journal article" date="2016" name="Genome Announc.">
        <title>Complete genome sequence of Alkaliphilus metalliredigens strain QYMF, an alkaliphilic and metal-reducing bacterium isolated from borax-contaminated leachate ponds.</title>
        <authorList>
            <person name="Hwang C."/>
            <person name="Copeland A."/>
            <person name="Lucas S."/>
            <person name="Lapidus A."/>
            <person name="Barry K."/>
            <person name="Detter J.C."/>
            <person name="Glavina Del Rio T."/>
            <person name="Hammon N."/>
            <person name="Israni S."/>
            <person name="Dalin E."/>
            <person name="Tice H."/>
            <person name="Pitluck S."/>
            <person name="Chertkov O."/>
            <person name="Brettin T."/>
            <person name="Bruce D."/>
            <person name="Han C."/>
            <person name="Schmutz J."/>
            <person name="Larimer F."/>
            <person name="Land M.L."/>
            <person name="Hauser L."/>
            <person name="Kyrpides N."/>
            <person name="Mikhailova N."/>
            <person name="Ye Q."/>
            <person name="Zhou J."/>
            <person name="Richardson P."/>
            <person name="Fields M.W."/>
        </authorList>
    </citation>
    <scope>NUCLEOTIDE SEQUENCE [LARGE SCALE GENOMIC DNA]</scope>
    <source>
        <strain evidence="3">QYMF</strain>
    </source>
</reference>
<proteinExistence type="predicted"/>
<feature type="transmembrane region" description="Helical" evidence="1">
    <location>
        <begin position="29"/>
        <end position="47"/>
    </location>
</feature>
<protein>
    <submittedName>
        <fullName evidence="2">Uncharacterized protein</fullName>
    </submittedName>
</protein>